<keyword evidence="1" id="KW-1133">Transmembrane helix</keyword>
<dbReference type="InterPro" id="IPR006541">
    <property type="entry name" value="Bacteriocin_ass"/>
</dbReference>
<reference evidence="2 3" key="1">
    <citation type="submission" date="2024-09" db="EMBL/GenBank/DDBJ databases">
        <authorList>
            <person name="Makale K.P.P."/>
            <person name="Makhzoum A."/>
            <person name="Rantong G."/>
            <person name="Rahube T.O."/>
        </authorList>
    </citation>
    <scope>NUCLEOTIDE SEQUENCE [LARGE SCALE GENOMIC DNA]</scope>
    <source>
        <strain evidence="2 3">KM_D13</strain>
    </source>
</reference>
<protein>
    <submittedName>
        <fullName evidence="2">DUF1430 domain-containing protein</fullName>
    </submittedName>
</protein>
<organism evidence="2 3">
    <name type="scientific">Paenibacillus oleatilyticus</name>
    <dbReference type="NCBI Taxonomy" id="2594886"/>
    <lineage>
        <taxon>Bacteria</taxon>
        <taxon>Bacillati</taxon>
        <taxon>Bacillota</taxon>
        <taxon>Bacilli</taxon>
        <taxon>Bacillales</taxon>
        <taxon>Paenibacillaceae</taxon>
        <taxon>Paenibacillus</taxon>
    </lineage>
</organism>
<evidence type="ECO:0000256" key="1">
    <source>
        <dbReference type="SAM" id="Phobius"/>
    </source>
</evidence>
<accession>A0ABV4UYT2</accession>
<keyword evidence="1" id="KW-0472">Membrane</keyword>
<gene>
    <name evidence="2" type="ORF">ACEU3E_12475</name>
</gene>
<feature type="transmembrane region" description="Helical" evidence="1">
    <location>
        <begin position="680"/>
        <end position="700"/>
    </location>
</feature>
<name>A0ABV4UYT2_9BACL</name>
<feature type="transmembrane region" description="Helical" evidence="1">
    <location>
        <begin position="262"/>
        <end position="284"/>
    </location>
</feature>
<evidence type="ECO:0000313" key="3">
    <source>
        <dbReference type="Proteomes" id="UP001575622"/>
    </source>
</evidence>
<dbReference type="Proteomes" id="UP001575622">
    <property type="component" value="Unassembled WGS sequence"/>
</dbReference>
<keyword evidence="3" id="KW-1185">Reference proteome</keyword>
<dbReference type="RefSeq" id="WP_373951313.1">
    <property type="nucleotide sequence ID" value="NZ_JBHDLN010000005.1"/>
</dbReference>
<dbReference type="NCBIfam" id="TIGR01654">
    <property type="entry name" value="bact_immun_7tm"/>
    <property type="match status" value="1"/>
</dbReference>
<feature type="transmembrane region" description="Helical" evidence="1">
    <location>
        <begin position="221"/>
        <end position="242"/>
    </location>
</feature>
<comment type="caution">
    <text evidence="2">The sequence shown here is derived from an EMBL/GenBank/DDBJ whole genome shotgun (WGS) entry which is preliminary data.</text>
</comment>
<feature type="transmembrane region" description="Helical" evidence="1">
    <location>
        <begin position="341"/>
        <end position="362"/>
    </location>
</feature>
<feature type="transmembrane region" description="Helical" evidence="1">
    <location>
        <begin position="706"/>
        <end position="728"/>
    </location>
</feature>
<dbReference type="Pfam" id="PF07242">
    <property type="entry name" value="DUF1430"/>
    <property type="match status" value="1"/>
</dbReference>
<proteinExistence type="predicted"/>
<keyword evidence="1" id="KW-0812">Transmembrane</keyword>
<feature type="transmembrane region" description="Helical" evidence="1">
    <location>
        <begin position="633"/>
        <end position="656"/>
    </location>
</feature>
<evidence type="ECO:0000313" key="2">
    <source>
        <dbReference type="EMBL" id="MFB0842989.1"/>
    </source>
</evidence>
<feature type="transmembrane region" description="Helical" evidence="1">
    <location>
        <begin position="304"/>
        <end position="321"/>
    </location>
</feature>
<dbReference type="EMBL" id="JBHDLN010000005">
    <property type="protein sequence ID" value="MFB0842989.1"/>
    <property type="molecule type" value="Genomic_DNA"/>
</dbReference>
<sequence>MKKIVVVFLIMASVLSFYISFKQTDNEEIGTIEALEENMAKGFVIPDDPMLANPDELYPLLFETARELKINIFRPSINSKPDNSVEVIKYVLLTGDTNFFNHFNLQSGHFLTAEDTQQGSLFLSSAKIQDENQVGVIKDFGGNHLITIKPLRASYQYLRVAGPYFAEVSDDKALGRFLESFVQKLNAYYKKYNNQISYSPEDFKQTKIEPVESAAASSLSYLTYSHDIILFIILLLFIYCIFNESKKIGILKMHGLSNHRLWYIVIGRLIIVAFILTIILSLIFTFFVENTTHVFIYNALKDELKTYALITVCSLVSYFYISKIKINQIIKNRKDTNGLFILNLLLKVVCSILLVTMGHSIFGQYMEISKKQENLSHWEQGKDYGIFYPLYTGHDQNNLPGGFPEQIAVMNSDLYPILNQRGSVLINARQYEEQALRLNKDYDGIRSVKVNNNYLREFPVYDIRNNPVYVSEDKTNWVLLVPVKYQNRQSQIIDFFERTKKSYVDAEQKVLHREVPDRMIQAPIQIVWLANDQKIFSFNPDVFPAENHMILDPIIEVVTEKNSLAIYRDSILGGGSTDPLKIKLTDRDTALTYKSLEPELRKLRLDDNLKQLVTVDQYMLEQLYSLEKQMNQLWLISLGMVSGLLFLISQNIIVFFHKNQQKIVVRRLFGTDFFRTYKEYVYLFVMTWLFQLLVCFMVKGTVDSRMLAASGIVVCIEIIASVIALLTVEKRNKVKILKGG</sequence>